<sequence>MKQVDQLWAEGLNKQQIYQHAEQQQWNLRKVTKALAAIPETKALQTNAKLKAFLLALLQLLVLSKWGFGFMLAEQIDSNLLISLLLPSLLPLLIMLMIYKNKVNGYLLLMVFAGYSLYQGLPYMFYLEGLVNLAASALLLALGCYLKKRLFPFQNLFHNAISHRGHYIFQKVESEASKDE</sequence>
<name>A0ABQ1I628_9ALTE</name>
<protein>
    <recommendedName>
        <fullName evidence="4">DUF2157 domain-containing protein</fullName>
    </recommendedName>
</protein>
<gene>
    <name evidence="2" type="ORF">GCM10007414_31530</name>
</gene>
<feature type="transmembrane region" description="Helical" evidence="1">
    <location>
        <begin position="106"/>
        <end position="124"/>
    </location>
</feature>
<keyword evidence="1" id="KW-1133">Transmembrane helix</keyword>
<dbReference type="EMBL" id="BMDY01000021">
    <property type="protein sequence ID" value="GGB15751.1"/>
    <property type="molecule type" value="Genomic_DNA"/>
</dbReference>
<reference evidence="3" key="1">
    <citation type="journal article" date="2019" name="Int. J. Syst. Evol. Microbiol.">
        <title>The Global Catalogue of Microorganisms (GCM) 10K type strain sequencing project: providing services to taxonomists for standard genome sequencing and annotation.</title>
        <authorList>
            <consortium name="The Broad Institute Genomics Platform"/>
            <consortium name="The Broad Institute Genome Sequencing Center for Infectious Disease"/>
            <person name="Wu L."/>
            <person name="Ma J."/>
        </authorList>
    </citation>
    <scope>NUCLEOTIDE SEQUENCE [LARGE SCALE GENOMIC DNA]</scope>
    <source>
        <strain evidence="3">CGMCC 1.10131</strain>
    </source>
</reference>
<organism evidence="2 3">
    <name type="scientific">Agarivorans gilvus</name>
    <dbReference type="NCBI Taxonomy" id="680279"/>
    <lineage>
        <taxon>Bacteria</taxon>
        <taxon>Pseudomonadati</taxon>
        <taxon>Pseudomonadota</taxon>
        <taxon>Gammaproteobacteria</taxon>
        <taxon>Alteromonadales</taxon>
        <taxon>Alteromonadaceae</taxon>
        <taxon>Agarivorans</taxon>
    </lineage>
</organism>
<accession>A0ABQ1I628</accession>
<proteinExistence type="predicted"/>
<keyword evidence="3" id="KW-1185">Reference proteome</keyword>
<dbReference type="Proteomes" id="UP000651977">
    <property type="component" value="Unassembled WGS sequence"/>
</dbReference>
<feature type="transmembrane region" description="Helical" evidence="1">
    <location>
        <begin position="52"/>
        <end position="73"/>
    </location>
</feature>
<feature type="transmembrane region" description="Helical" evidence="1">
    <location>
        <begin position="130"/>
        <end position="146"/>
    </location>
</feature>
<feature type="transmembrane region" description="Helical" evidence="1">
    <location>
        <begin position="79"/>
        <end position="99"/>
    </location>
</feature>
<dbReference type="RefSeq" id="WP_055734577.1">
    <property type="nucleotide sequence ID" value="NZ_BMDY01000021.1"/>
</dbReference>
<evidence type="ECO:0008006" key="4">
    <source>
        <dbReference type="Google" id="ProtNLM"/>
    </source>
</evidence>
<evidence type="ECO:0000313" key="3">
    <source>
        <dbReference type="Proteomes" id="UP000651977"/>
    </source>
</evidence>
<comment type="caution">
    <text evidence="2">The sequence shown here is derived from an EMBL/GenBank/DDBJ whole genome shotgun (WGS) entry which is preliminary data.</text>
</comment>
<evidence type="ECO:0000313" key="2">
    <source>
        <dbReference type="EMBL" id="GGB15751.1"/>
    </source>
</evidence>
<keyword evidence="1" id="KW-0812">Transmembrane</keyword>
<keyword evidence="1" id="KW-0472">Membrane</keyword>
<evidence type="ECO:0000256" key="1">
    <source>
        <dbReference type="SAM" id="Phobius"/>
    </source>
</evidence>